<sequence length="334" mass="37087">MESEPKIKQKIQSLIFGCSIILLVGKFIAYLLTGSAAIFTDAMESIVNVAAGGISLYCIRLASRPRDDSHPFGHGKIEMISASMEGILIIMAGAIIIYHGFERLFTPSPLSHLDIGIYITAAAGIANYFLGMLSIKTGRKHRSEALVAGGKHLQSDTYSTIGLVAGLILVKITGITLIDSLMALIFGGLIIFTGISILRKTIATLTDKADPEKLMRTASILNKYRRDDWIDIHNLKILEYGSYYFIECDLTLPWYYTVAQGHRACESLEEIVKRESGEKITFSVHADSCNESHCRHCLISDCKYRRNDFVAEEPIDLQQIVESDEEHSSDEKNM</sequence>
<feature type="transmembrane region" description="Helical" evidence="7">
    <location>
        <begin position="12"/>
        <end position="32"/>
    </location>
</feature>
<dbReference type="GO" id="GO:0006882">
    <property type="term" value="P:intracellular zinc ion homeostasis"/>
    <property type="evidence" value="ECO:0007669"/>
    <property type="project" value="TreeGrafter"/>
</dbReference>
<feature type="transmembrane region" description="Helical" evidence="7">
    <location>
        <begin position="38"/>
        <end position="59"/>
    </location>
</feature>
<dbReference type="AlphaFoldDB" id="A0A9D1GFX1"/>
<evidence type="ECO:0000313" key="10">
    <source>
        <dbReference type="EMBL" id="HIT39802.1"/>
    </source>
</evidence>
<gene>
    <name evidence="10" type="ORF">IAD06_07170</name>
</gene>
<dbReference type="GO" id="GO:0005886">
    <property type="term" value="C:plasma membrane"/>
    <property type="evidence" value="ECO:0007669"/>
    <property type="project" value="TreeGrafter"/>
</dbReference>
<dbReference type="InterPro" id="IPR058533">
    <property type="entry name" value="Cation_efflux_TM"/>
</dbReference>
<evidence type="ECO:0000256" key="1">
    <source>
        <dbReference type="ARBA" id="ARBA00004141"/>
    </source>
</evidence>
<comment type="caution">
    <text evidence="10">The sequence shown here is derived from an EMBL/GenBank/DDBJ whole genome shotgun (WGS) entry which is preliminary data.</text>
</comment>
<feature type="domain" description="Cation efflux protein transmembrane" evidence="8">
    <location>
        <begin position="15"/>
        <end position="205"/>
    </location>
</feature>
<feature type="transmembrane region" description="Helical" evidence="7">
    <location>
        <begin position="80"/>
        <end position="101"/>
    </location>
</feature>
<dbReference type="InterPro" id="IPR036837">
    <property type="entry name" value="Cation_efflux_CTD_sf"/>
</dbReference>
<evidence type="ECO:0000256" key="7">
    <source>
        <dbReference type="SAM" id="Phobius"/>
    </source>
</evidence>
<name>A0A9D1GFX1_9BACT</name>
<dbReference type="Gene3D" id="1.20.1510.10">
    <property type="entry name" value="Cation efflux protein transmembrane domain"/>
    <property type="match status" value="1"/>
</dbReference>
<dbReference type="InterPro" id="IPR027469">
    <property type="entry name" value="Cation_efflux_TMD_sf"/>
</dbReference>
<reference evidence="10" key="1">
    <citation type="submission" date="2020-10" db="EMBL/GenBank/DDBJ databases">
        <authorList>
            <person name="Gilroy R."/>
        </authorList>
    </citation>
    <scope>NUCLEOTIDE SEQUENCE</scope>
    <source>
        <strain evidence="10">21143</strain>
    </source>
</reference>
<dbReference type="GO" id="GO:0015341">
    <property type="term" value="F:zinc efflux antiporter activity"/>
    <property type="evidence" value="ECO:0007669"/>
    <property type="project" value="TreeGrafter"/>
</dbReference>
<evidence type="ECO:0000256" key="6">
    <source>
        <dbReference type="ARBA" id="ARBA00023136"/>
    </source>
</evidence>
<reference evidence="10" key="2">
    <citation type="journal article" date="2021" name="PeerJ">
        <title>Extensive microbial diversity within the chicken gut microbiome revealed by metagenomics and culture.</title>
        <authorList>
            <person name="Gilroy R."/>
            <person name="Ravi A."/>
            <person name="Getino M."/>
            <person name="Pursley I."/>
            <person name="Horton D.L."/>
            <person name="Alikhan N.F."/>
            <person name="Baker D."/>
            <person name="Gharbi K."/>
            <person name="Hall N."/>
            <person name="Watson M."/>
            <person name="Adriaenssens E.M."/>
            <person name="Foster-Nyarko E."/>
            <person name="Jarju S."/>
            <person name="Secka A."/>
            <person name="Antonio M."/>
            <person name="Oren A."/>
            <person name="Chaudhuri R.R."/>
            <person name="La Ragione R."/>
            <person name="Hildebrand F."/>
            <person name="Pallen M.J."/>
        </authorList>
    </citation>
    <scope>NUCLEOTIDE SEQUENCE</scope>
    <source>
        <strain evidence="10">21143</strain>
    </source>
</reference>
<dbReference type="NCBIfam" id="TIGR01297">
    <property type="entry name" value="CDF"/>
    <property type="match status" value="1"/>
</dbReference>
<keyword evidence="6 7" id="KW-0472">Membrane</keyword>
<comment type="similarity">
    <text evidence="2">Belongs to the cation diffusion facilitator (CDF) transporter (TC 2.A.4) family.</text>
</comment>
<feature type="transmembrane region" description="Helical" evidence="7">
    <location>
        <begin position="181"/>
        <end position="198"/>
    </location>
</feature>
<feature type="transmembrane region" description="Helical" evidence="7">
    <location>
        <begin position="156"/>
        <end position="175"/>
    </location>
</feature>
<accession>A0A9D1GFX1</accession>
<dbReference type="InterPro" id="IPR002524">
    <property type="entry name" value="Cation_efflux"/>
</dbReference>
<evidence type="ECO:0000259" key="8">
    <source>
        <dbReference type="Pfam" id="PF01545"/>
    </source>
</evidence>
<dbReference type="Pfam" id="PF01545">
    <property type="entry name" value="Cation_efflux"/>
    <property type="match status" value="1"/>
</dbReference>
<feature type="domain" description="Cation efflux protein cytoplasmic" evidence="9">
    <location>
        <begin position="211"/>
        <end position="288"/>
    </location>
</feature>
<evidence type="ECO:0000256" key="2">
    <source>
        <dbReference type="ARBA" id="ARBA00008114"/>
    </source>
</evidence>
<dbReference type="EMBL" id="DVKT01000054">
    <property type="protein sequence ID" value="HIT39802.1"/>
    <property type="molecule type" value="Genomic_DNA"/>
</dbReference>
<feature type="transmembrane region" description="Helical" evidence="7">
    <location>
        <begin position="113"/>
        <end position="135"/>
    </location>
</feature>
<dbReference type="InterPro" id="IPR027470">
    <property type="entry name" value="Cation_efflux_CTD"/>
</dbReference>
<proteinExistence type="inferred from homology"/>
<dbReference type="SUPFAM" id="SSF160240">
    <property type="entry name" value="Cation efflux protein cytoplasmic domain-like"/>
    <property type="match status" value="1"/>
</dbReference>
<evidence type="ECO:0000259" key="9">
    <source>
        <dbReference type="Pfam" id="PF16916"/>
    </source>
</evidence>
<dbReference type="GO" id="GO:0015086">
    <property type="term" value="F:cadmium ion transmembrane transporter activity"/>
    <property type="evidence" value="ECO:0007669"/>
    <property type="project" value="TreeGrafter"/>
</dbReference>
<dbReference type="Proteomes" id="UP000886722">
    <property type="component" value="Unassembled WGS sequence"/>
</dbReference>
<evidence type="ECO:0000256" key="5">
    <source>
        <dbReference type="ARBA" id="ARBA00022989"/>
    </source>
</evidence>
<keyword evidence="4 7" id="KW-0812">Transmembrane</keyword>
<dbReference type="PANTHER" id="PTHR43840:SF15">
    <property type="entry name" value="MITOCHONDRIAL METAL TRANSPORTER 1-RELATED"/>
    <property type="match status" value="1"/>
</dbReference>
<comment type="subcellular location">
    <subcellularLocation>
        <location evidence="1">Membrane</location>
        <topology evidence="1">Multi-pass membrane protein</topology>
    </subcellularLocation>
</comment>
<keyword evidence="5 7" id="KW-1133">Transmembrane helix</keyword>
<dbReference type="Gene3D" id="3.30.70.1350">
    <property type="entry name" value="Cation efflux protein, cytoplasmic domain"/>
    <property type="match status" value="1"/>
</dbReference>
<evidence type="ECO:0000256" key="4">
    <source>
        <dbReference type="ARBA" id="ARBA00022692"/>
    </source>
</evidence>
<evidence type="ECO:0000313" key="11">
    <source>
        <dbReference type="Proteomes" id="UP000886722"/>
    </source>
</evidence>
<dbReference type="GO" id="GO:0015093">
    <property type="term" value="F:ferrous iron transmembrane transporter activity"/>
    <property type="evidence" value="ECO:0007669"/>
    <property type="project" value="TreeGrafter"/>
</dbReference>
<organism evidence="10 11">
    <name type="scientific">Candidatus Caccoplasma intestinavium</name>
    <dbReference type="NCBI Taxonomy" id="2840716"/>
    <lineage>
        <taxon>Bacteria</taxon>
        <taxon>Pseudomonadati</taxon>
        <taxon>Bacteroidota</taxon>
        <taxon>Bacteroidia</taxon>
        <taxon>Bacteroidales</taxon>
        <taxon>Bacteroidaceae</taxon>
        <taxon>Bacteroidaceae incertae sedis</taxon>
        <taxon>Candidatus Caccoplasma</taxon>
    </lineage>
</organism>
<evidence type="ECO:0000256" key="3">
    <source>
        <dbReference type="ARBA" id="ARBA00022448"/>
    </source>
</evidence>
<dbReference type="InterPro" id="IPR050291">
    <property type="entry name" value="CDF_Transporter"/>
</dbReference>
<dbReference type="SUPFAM" id="SSF161111">
    <property type="entry name" value="Cation efflux protein transmembrane domain-like"/>
    <property type="match status" value="1"/>
</dbReference>
<keyword evidence="3" id="KW-0813">Transport</keyword>
<dbReference type="PANTHER" id="PTHR43840">
    <property type="entry name" value="MITOCHONDRIAL METAL TRANSPORTER 1-RELATED"/>
    <property type="match status" value="1"/>
</dbReference>
<protein>
    <submittedName>
        <fullName evidence="10">Cation transporter</fullName>
    </submittedName>
</protein>
<dbReference type="Pfam" id="PF16916">
    <property type="entry name" value="ZT_dimer"/>
    <property type="match status" value="1"/>
</dbReference>